<dbReference type="GO" id="GO:0097163">
    <property type="term" value="F:sulfur carrier activity"/>
    <property type="evidence" value="ECO:0007669"/>
    <property type="project" value="TreeGrafter"/>
</dbReference>
<dbReference type="Gene3D" id="3.30.1420.10">
    <property type="match status" value="1"/>
</dbReference>
<gene>
    <name evidence="4" type="ORF">A2151_01660</name>
</gene>
<dbReference type="AlphaFoldDB" id="A0A1F6TQL1"/>
<dbReference type="STRING" id="1817760.A2151_01660"/>
<protein>
    <recommendedName>
        <fullName evidence="6">Sulfurtransferase</fullName>
    </recommendedName>
</protein>
<dbReference type="InterPro" id="IPR043163">
    <property type="entry name" value="DsrC-like_N"/>
</dbReference>
<dbReference type="InterPro" id="IPR042072">
    <property type="entry name" value="DsrC-like_C"/>
</dbReference>
<dbReference type="Pfam" id="PF04358">
    <property type="entry name" value="DsrC"/>
    <property type="match status" value="1"/>
</dbReference>
<evidence type="ECO:0000256" key="2">
    <source>
        <dbReference type="ARBA" id="ARBA00005718"/>
    </source>
</evidence>
<evidence type="ECO:0000313" key="5">
    <source>
        <dbReference type="Proteomes" id="UP000178885"/>
    </source>
</evidence>
<comment type="similarity">
    <text evidence="2">Belongs to the DsrC/TusE family.</text>
</comment>
<accession>A0A1F6TQL1</accession>
<evidence type="ECO:0000256" key="1">
    <source>
        <dbReference type="ARBA" id="ARBA00004496"/>
    </source>
</evidence>
<name>A0A1F6TQL1_9PROT</name>
<comment type="caution">
    <text evidence="4">The sequence shown here is derived from an EMBL/GenBank/DDBJ whole genome shotgun (WGS) entry which is preliminary data.</text>
</comment>
<dbReference type="SUPFAM" id="SSF69721">
    <property type="entry name" value="DsrC, the gamma subunit of dissimilatory sulfite reductase"/>
    <property type="match status" value="1"/>
</dbReference>
<dbReference type="NCBIfam" id="TIGR03342">
    <property type="entry name" value="dsrC_tusE_dsvC"/>
    <property type="match status" value="1"/>
</dbReference>
<organism evidence="4 5">
    <name type="scientific">Candidatus Muproteobacteria bacterium RBG_16_65_34</name>
    <dbReference type="NCBI Taxonomy" id="1817760"/>
    <lineage>
        <taxon>Bacteria</taxon>
        <taxon>Pseudomonadati</taxon>
        <taxon>Pseudomonadota</taxon>
        <taxon>Candidatus Muproteobacteria</taxon>
    </lineage>
</organism>
<sequence>MDLDVNGRNVRTDEQGYLCAPDDWSEEVAEKLAQLDGIQLYDDHWGLILYFREFYQQTSRLPTMHTLVRTLGRQHGERFQDEKTYEKHLYRLFPRDPVRALCKLAGLPRPEPDT</sequence>
<dbReference type="Gene3D" id="1.10.10.370">
    <property type="entry name" value="DsrC-like protein, C-terminal domain"/>
    <property type="match status" value="1"/>
</dbReference>
<reference evidence="4 5" key="1">
    <citation type="journal article" date="2016" name="Nat. Commun.">
        <title>Thousands of microbial genomes shed light on interconnected biogeochemical processes in an aquifer system.</title>
        <authorList>
            <person name="Anantharaman K."/>
            <person name="Brown C.T."/>
            <person name="Hug L.A."/>
            <person name="Sharon I."/>
            <person name="Castelle C.J."/>
            <person name="Probst A.J."/>
            <person name="Thomas B.C."/>
            <person name="Singh A."/>
            <person name="Wilkins M.J."/>
            <person name="Karaoz U."/>
            <person name="Brodie E.L."/>
            <person name="Williams K.H."/>
            <person name="Hubbard S.S."/>
            <person name="Banfield J.F."/>
        </authorList>
    </citation>
    <scope>NUCLEOTIDE SEQUENCE [LARGE SCALE GENOMIC DNA]</scope>
</reference>
<dbReference type="InterPro" id="IPR007453">
    <property type="entry name" value="DsrC/TusE"/>
</dbReference>
<evidence type="ECO:0008006" key="6">
    <source>
        <dbReference type="Google" id="ProtNLM"/>
    </source>
</evidence>
<keyword evidence="3" id="KW-0963">Cytoplasm</keyword>
<evidence type="ECO:0000313" key="4">
    <source>
        <dbReference type="EMBL" id="OGI47428.1"/>
    </source>
</evidence>
<proteinExistence type="inferred from homology"/>
<dbReference type="EMBL" id="MFSU01000056">
    <property type="protein sequence ID" value="OGI47428.1"/>
    <property type="molecule type" value="Genomic_DNA"/>
</dbReference>
<dbReference type="GO" id="GO:0002143">
    <property type="term" value="P:tRNA wobble position uridine thiolation"/>
    <property type="evidence" value="ECO:0007669"/>
    <property type="project" value="TreeGrafter"/>
</dbReference>
<dbReference type="PANTHER" id="PTHR37010">
    <property type="entry name" value="SULFURTRANSFERASE TUSE"/>
    <property type="match status" value="1"/>
</dbReference>
<comment type="subcellular location">
    <subcellularLocation>
        <location evidence="1">Cytoplasm</location>
    </subcellularLocation>
</comment>
<evidence type="ECO:0000256" key="3">
    <source>
        <dbReference type="ARBA" id="ARBA00022490"/>
    </source>
</evidence>
<dbReference type="PANTHER" id="PTHR37010:SF1">
    <property type="entry name" value="SULFURTRANSFERASE TUSE"/>
    <property type="match status" value="1"/>
</dbReference>
<dbReference type="InterPro" id="IPR025526">
    <property type="entry name" value="DsrC-like_dom_sf"/>
</dbReference>
<dbReference type="PIRSF" id="PIRSF006223">
    <property type="entry name" value="DsrC_TusE"/>
    <property type="match status" value="1"/>
</dbReference>
<dbReference type="Proteomes" id="UP000178885">
    <property type="component" value="Unassembled WGS sequence"/>
</dbReference>
<dbReference type="GO" id="GO:0005737">
    <property type="term" value="C:cytoplasm"/>
    <property type="evidence" value="ECO:0007669"/>
    <property type="project" value="UniProtKB-SubCell"/>
</dbReference>